<name>V5YUN9_9CAUD</name>
<keyword evidence="4" id="KW-1133">Transmembrane helix</keyword>
<dbReference type="NCBIfam" id="TIGR01760">
    <property type="entry name" value="tape_meas_TP901"/>
    <property type="match status" value="1"/>
</dbReference>
<dbReference type="PANTHER" id="PTHR37813:SF1">
    <property type="entry name" value="FELS-2 PROPHAGE PROTEIN"/>
    <property type="match status" value="1"/>
</dbReference>
<evidence type="ECO:0000256" key="2">
    <source>
        <dbReference type="ARBA" id="ARBA00022612"/>
    </source>
</evidence>
<feature type="compositionally biased region" description="Polar residues" evidence="3">
    <location>
        <begin position="709"/>
        <end position="727"/>
    </location>
</feature>
<reference evidence="6 7" key="1">
    <citation type="journal article" date="2015" name="J Appl Environ Microbiol">
        <title>Complete Genome Sequence Analysis of Two Pseudomonas plecoglossicida Phages, Potential Therapeutic Agents.</title>
        <authorList>
            <person name="Kawato Y."/>
            <person name="Yasuike M."/>
            <person name="Nakamura Y."/>
            <person name="Shigenobu Y."/>
            <person name="Fujiwara A."/>
            <person name="Sano M."/>
            <person name="Nakai T."/>
        </authorList>
    </citation>
    <scope>NUCLEOTIDE SEQUENCE [LARGE SCALE GENOMIC DNA]</scope>
</reference>
<evidence type="ECO:0000256" key="3">
    <source>
        <dbReference type="SAM" id="MobiDB-lite"/>
    </source>
</evidence>
<dbReference type="EMBL" id="AB775548">
    <property type="protein sequence ID" value="BAO20621.1"/>
    <property type="molecule type" value="Genomic_DNA"/>
</dbReference>
<feature type="compositionally biased region" description="Low complexity" evidence="3">
    <location>
        <begin position="689"/>
        <end position="702"/>
    </location>
</feature>
<dbReference type="Proteomes" id="UP000201835">
    <property type="component" value="Segment"/>
</dbReference>
<dbReference type="GeneID" id="17825064"/>
<feature type="transmembrane region" description="Helical" evidence="4">
    <location>
        <begin position="515"/>
        <end position="540"/>
    </location>
</feature>
<keyword evidence="7" id="KW-1185">Reference proteome</keyword>
<proteinExistence type="predicted"/>
<feature type="domain" description="Phage tail tape measure protein" evidence="5">
    <location>
        <begin position="157"/>
        <end position="359"/>
    </location>
</feature>
<evidence type="ECO:0000259" key="5">
    <source>
        <dbReference type="Pfam" id="PF10145"/>
    </source>
</evidence>
<sequence length="759" mass="79587">MANKRLNATIQIGGAVASSLRSAFGDIKGQVGQVGAALRRLETEQRLLTTSIKTFGEMGKNVDGLRARYVTLTAQVDKLRAAHERLRSVQDAQQANAQRRADLRGQMFDAVALGATAATPIVKAAQFETAMLGVAKQVEGARDANGQLTQVYYDMGKAIQQLGREVPLATNELADMVTAGSRMGVAKDDILEFTRTAAMMADAFELPAGELADNMGKIAGLYKIPIPAIGELADAVNFLDDNAISKGSDIIDFLTRTGGAASAVKIGGKDMAALGSTLLTLGERAETASTATNAMFAKFAAADKGTKKFHAAMKQIGLSTAEVQKGMQVDAGQTILKVMDAIGKLPKEDQLGVMVELVGLEHADTMAKLANNTEEFRKQLEMANSAAAKGSMSREFQARLQTTNAQWQIMKNRVEELAVNFGSVLLPAVNDVFGAIAPVVSTMADFAREHPAVTKAVVGTAVALATLRVSTLAAQYAFTFLKGGALQVAATMAKLRAGMVMASISMPGVAAGIRAIGMAFISTGVGALVVGLAVAGTLIYKHWDGVQAFMTGILDGLRAGLQPVVQTFSDFWQALQPISPLFGKIGSAVQTAWQWFTSLLGPVQYTQDELGKAGAAGKSFGEALAAGINFVLTPLQTLISGLTWVANNIGVISDKAVAFKNAVGDKVGGAWQATKEFFGAGDEPAAAAAGAGAPALPQPAMATGKGQAGSYTDNSQNSIKIVQQPGENNKDLARRVIEEQERQRAIRQRSAMTDGATAQ</sequence>
<dbReference type="KEGG" id="vg:17825064"/>
<dbReference type="Pfam" id="PF10145">
    <property type="entry name" value="PhageMin_Tail"/>
    <property type="match status" value="1"/>
</dbReference>
<dbReference type="SMR" id="V5YUN9"/>
<dbReference type="OrthoDB" id="1774at10239"/>
<dbReference type="RefSeq" id="YP_008873197.1">
    <property type="nucleotide sequence ID" value="NC_023006.1"/>
</dbReference>
<dbReference type="GO" id="GO:0098003">
    <property type="term" value="P:viral tail assembly"/>
    <property type="evidence" value="ECO:0007669"/>
    <property type="project" value="UniProtKB-KW"/>
</dbReference>
<keyword evidence="4" id="KW-0812">Transmembrane</keyword>
<keyword evidence="4" id="KW-0472">Membrane</keyword>
<feature type="region of interest" description="Disordered" evidence="3">
    <location>
        <begin position="689"/>
        <end position="732"/>
    </location>
</feature>
<feature type="region of interest" description="Disordered" evidence="3">
    <location>
        <begin position="740"/>
        <end position="759"/>
    </location>
</feature>
<organism evidence="6 7">
    <name type="scientific">Pseudomonas phage PPpW-3</name>
    <dbReference type="NCBI Taxonomy" id="1279082"/>
    <lineage>
        <taxon>Viruses</taxon>
        <taxon>Duplodnaviria</taxon>
        <taxon>Heunggongvirae</taxon>
        <taxon>Uroviricota</taxon>
        <taxon>Caudoviricetes</taxon>
        <taxon>Hiroshimavirus</taxon>
        <taxon>Hiroshimavirus PPpW3</taxon>
    </lineage>
</organism>
<keyword evidence="1" id="KW-1245">Viral tail assembly</keyword>
<dbReference type="PANTHER" id="PTHR37813">
    <property type="entry name" value="FELS-2 PROPHAGE PROTEIN"/>
    <property type="match status" value="1"/>
</dbReference>
<evidence type="ECO:0000313" key="7">
    <source>
        <dbReference type="Proteomes" id="UP000201835"/>
    </source>
</evidence>
<evidence type="ECO:0000313" key="6">
    <source>
        <dbReference type="EMBL" id="BAO20621.1"/>
    </source>
</evidence>
<accession>V5YUN9</accession>
<evidence type="ECO:0000256" key="1">
    <source>
        <dbReference type="ARBA" id="ARBA00022465"/>
    </source>
</evidence>
<dbReference type="InterPro" id="IPR010090">
    <property type="entry name" value="Phage_tape_meas"/>
</dbReference>
<keyword evidence="2" id="KW-1188">Viral release from host cell</keyword>
<evidence type="ECO:0000256" key="4">
    <source>
        <dbReference type="SAM" id="Phobius"/>
    </source>
</evidence>
<protein>
    <submittedName>
        <fullName evidence="6">Putative tail protein</fullName>
    </submittedName>
</protein>